<keyword evidence="3" id="KW-1185">Reference proteome</keyword>
<name>A0ABX9DZN7_9PSEU</name>
<evidence type="ECO:0008006" key="4">
    <source>
        <dbReference type="Google" id="ProtNLM"/>
    </source>
</evidence>
<accession>A0ABX9DZN7</accession>
<evidence type="ECO:0000313" key="2">
    <source>
        <dbReference type="EMBL" id="RAS60607.1"/>
    </source>
</evidence>
<dbReference type="EMBL" id="QLTT01000011">
    <property type="protein sequence ID" value="RAS60607.1"/>
    <property type="molecule type" value="Genomic_DNA"/>
</dbReference>
<feature type="signal peptide" evidence="1">
    <location>
        <begin position="1"/>
        <end position="22"/>
    </location>
</feature>
<sequence length="136" mass="13718">MISLRSLLPVLAVVATSTTASACGAFCTGTALEARPASGTPLTLEAVLTSDGSPVAGGRVAFYTRATGPTGGEEGRLIAQATTDSSGVARHVVQSGEQALAYEGAMLNGYQATFDNLDELNGVRYCSSSADGSLRG</sequence>
<evidence type="ECO:0000313" key="3">
    <source>
        <dbReference type="Proteomes" id="UP000248714"/>
    </source>
</evidence>
<dbReference type="PROSITE" id="PS51257">
    <property type="entry name" value="PROKAR_LIPOPROTEIN"/>
    <property type="match status" value="1"/>
</dbReference>
<proteinExistence type="predicted"/>
<keyword evidence="1" id="KW-0732">Signal</keyword>
<feature type="chain" id="PRO_5047546443" description="Big-1 domain-containing protein" evidence="1">
    <location>
        <begin position="23"/>
        <end position="136"/>
    </location>
</feature>
<dbReference type="RefSeq" id="WP_146771979.1">
    <property type="nucleotide sequence ID" value="NZ_QLTT01000011.1"/>
</dbReference>
<gene>
    <name evidence="2" type="ORF">C8D87_11125</name>
</gene>
<reference evidence="2 3" key="1">
    <citation type="submission" date="2018-06" db="EMBL/GenBank/DDBJ databases">
        <title>Genomic Encyclopedia of Type Strains, Phase IV (KMG-IV): sequencing the most valuable type-strain genomes for metagenomic binning, comparative biology and taxonomic classification.</title>
        <authorList>
            <person name="Goeker M."/>
        </authorList>
    </citation>
    <scope>NUCLEOTIDE SEQUENCE [LARGE SCALE GENOMIC DNA]</scope>
    <source>
        <strain evidence="2 3">DSM 45479</strain>
    </source>
</reference>
<evidence type="ECO:0000256" key="1">
    <source>
        <dbReference type="SAM" id="SignalP"/>
    </source>
</evidence>
<dbReference type="Proteomes" id="UP000248714">
    <property type="component" value="Unassembled WGS sequence"/>
</dbReference>
<protein>
    <recommendedName>
        <fullName evidence="4">Big-1 domain-containing protein</fullName>
    </recommendedName>
</protein>
<organism evidence="2 3">
    <name type="scientific">Lentzea atacamensis</name>
    <dbReference type="NCBI Taxonomy" id="531938"/>
    <lineage>
        <taxon>Bacteria</taxon>
        <taxon>Bacillati</taxon>
        <taxon>Actinomycetota</taxon>
        <taxon>Actinomycetes</taxon>
        <taxon>Pseudonocardiales</taxon>
        <taxon>Pseudonocardiaceae</taxon>
        <taxon>Lentzea</taxon>
    </lineage>
</organism>
<comment type="caution">
    <text evidence="2">The sequence shown here is derived from an EMBL/GenBank/DDBJ whole genome shotgun (WGS) entry which is preliminary data.</text>
</comment>